<dbReference type="AlphaFoldDB" id="A0A176WQE2"/>
<feature type="transmembrane region" description="Helical" evidence="1">
    <location>
        <begin position="49"/>
        <end position="71"/>
    </location>
</feature>
<dbReference type="Proteomes" id="UP000077202">
    <property type="component" value="Unassembled WGS sequence"/>
</dbReference>
<evidence type="ECO:0000313" key="2">
    <source>
        <dbReference type="EMBL" id="BBN12153.1"/>
    </source>
</evidence>
<dbReference type="Proteomes" id="UP001162541">
    <property type="component" value="Chromosome 5"/>
</dbReference>
<reference evidence="5" key="3">
    <citation type="journal article" date="2020" name="Curr. Biol.">
        <title>Chromatin organization in early land plants reveals an ancestral association between H3K27me3, transposons, and constitutive heterochromatin.</title>
        <authorList>
            <person name="Montgomery S.A."/>
            <person name="Tanizawa Y."/>
            <person name="Galik B."/>
            <person name="Wang N."/>
            <person name="Ito T."/>
            <person name="Mochizuki T."/>
            <person name="Akimcheva S."/>
            <person name="Bowman J.L."/>
            <person name="Cognat V."/>
            <person name="Marechal-Drouard L."/>
            <person name="Ekker H."/>
            <person name="Hong S.F."/>
            <person name="Kohchi T."/>
            <person name="Lin S.S."/>
            <person name="Liu L.D."/>
            <person name="Nakamura Y."/>
            <person name="Valeeva L.R."/>
            <person name="Shakirov E.V."/>
            <person name="Shippen D.E."/>
            <person name="Wei W.L."/>
            <person name="Yagura M."/>
            <person name="Yamaoka S."/>
            <person name="Yamato K.T."/>
            <person name="Liu C."/>
            <person name="Berger F."/>
        </authorList>
    </citation>
    <scope>NUCLEOTIDE SEQUENCE [LARGE SCALE GENOMIC DNA]</scope>
    <source>
        <strain evidence="5">Tak-1</strain>
    </source>
</reference>
<gene>
    <name evidence="3" type="ORF">AXG93_4858s1010</name>
    <name evidence="2" type="ORF">Mp_5g17810</name>
</gene>
<accession>A0A176WQE2</accession>
<evidence type="ECO:0000313" key="4">
    <source>
        <dbReference type="Proteomes" id="UP000077202"/>
    </source>
</evidence>
<sequence length="240" mass="28135">MSLVRSFSKWLLKGRTKEKHDGVQSEDMEANHDVASTPAELQRKRYRKFFASFGCALLGILLFILFTFGYVELTTKLLRHLSMPKFLFDNGGAKSWHRNDYPVRGDNGLPSITKHELPVLASHKIDISFRPKRPELLQHPPVKTFYDPRALRPNEMPNATTNQQQRFLLSRSRENFPKEESAEPVHQEKAKLVNSQQKVAQRIYMERRRPNRHIPVIRYHPKYVITNTNDDFDDHDEIIM</sequence>
<keyword evidence="1" id="KW-0472">Membrane</keyword>
<evidence type="ECO:0000256" key="1">
    <source>
        <dbReference type="SAM" id="Phobius"/>
    </source>
</evidence>
<keyword evidence="1" id="KW-1133">Transmembrane helix</keyword>
<protein>
    <submittedName>
        <fullName evidence="3">Uncharacterized protein</fullName>
    </submittedName>
</protein>
<keyword evidence="1" id="KW-0812">Transmembrane</keyword>
<evidence type="ECO:0000313" key="3">
    <source>
        <dbReference type="EMBL" id="OAE35319.1"/>
    </source>
</evidence>
<dbReference type="EMBL" id="AP019870">
    <property type="protein sequence ID" value="BBN12153.1"/>
    <property type="molecule type" value="Genomic_DNA"/>
</dbReference>
<keyword evidence="4" id="KW-1185">Reference proteome</keyword>
<reference evidence="3 4" key="1">
    <citation type="submission" date="2016-03" db="EMBL/GenBank/DDBJ databases">
        <title>Mechanisms controlling the formation of the plant cell surface in tip-growing cells are functionally conserved among land plants.</title>
        <authorList>
            <person name="Honkanen S."/>
            <person name="Jones V.A."/>
            <person name="Morieri G."/>
            <person name="Champion C."/>
            <person name="Hetherington A.J."/>
            <person name="Kelly S."/>
            <person name="Saint-Marcoux D."/>
            <person name="Proust H."/>
            <person name="Prescott H."/>
            <person name="Dolan L."/>
        </authorList>
    </citation>
    <scope>NUCLEOTIDE SEQUENCE [LARGE SCALE GENOMIC DNA]</scope>
    <source>
        <strain evidence="4">cv. Tak-1 and cv. Tak-2</strain>
        <tissue evidence="3">Whole gametophyte</tissue>
    </source>
</reference>
<organism evidence="3 4">
    <name type="scientific">Marchantia polymorpha subsp. ruderalis</name>
    <dbReference type="NCBI Taxonomy" id="1480154"/>
    <lineage>
        <taxon>Eukaryota</taxon>
        <taxon>Viridiplantae</taxon>
        <taxon>Streptophyta</taxon>
        <taxon>Embryophyta</taxon>
        <taxon>Marchantiophyta</taxon>
        <taxon>Marchantiopsida</taxon>
        <taxon>Marchantiidae</taxon>
        <taxon>Marchantiales</taxon>
        <taxon>Marchantiaceae</taxon>
        <taxon>Marchantia</taxon>
    </lineage>
</organism>
<evidence type="ECO:0000313" key="5">
    <source>
        <dbReference type="Proteomes" id="UP001162541"/>
    </source>
</evidence>
<reference evidence="2" key="2">
    <citation type="journal article" date="2019" name="Curr. Biol.">
        <title>Chromatin organization in early land plants reveals an ancestral association between H3K27me3, transposons, and constitutive heterochromatin.</title>
        <authorList>
            <person name="Montgomery S.A."/>
            <person name="Tanizawa Y."/>
            <person name="Galik B."/>
            <person name="Wang N."/>
            <person name="Ito T."/>
            <person name="Mochizuki T."/>
            <person name="Akimcheva S."/>
            <person name="Bowman J."/>
            <person name="Cognat V."/>
            <person name="Drouard L."/>
            <person name="Ekker H."/>
            <person name="Houng S."/>
            <person name="Kohchi T."/>
            <person name="Lin S."/>
            <person name="Liu L.D."/>
            <person name="Nakamura Y."/>
            <person name="Valeeva L.R."/>
            <person name="Shakirov E.V."/>
            <person name="Shippen D.E."/>
            <person name="Wei W."/>
            <person name="Yagura M."/>
            <person name="Yamaoka S."/>
            <person name="Yamato K.T."/>
            <person name="Liu C."/>
            <person name="Berger F."/>
        </authorList>
    </citation>
    <scope>NUCLEOTIDE SEQUENCE [LARGE SCALE GENOMIC DNA]</scope>
    <source>
        <strain evidence="2">Tak-1</strain>
    </source>
</reference>
<dbReference type="EMBL" id="LVLJ01000202">
    <property type="protein sequence ID" value="OAE35319.1"/>
    <property type="molecule type" value="Genomic_DNA"/>
</dbReference>
<proteinExistence type="predicted"/>
<name>A0A176WQE2_MARPO</name>